<gene>
    <name evidence="3" type="ORF">H5V44_00340</name>
</gene>
<dbReference type="Proteomes" id="UP000546257">
    <property type="component" value="Unassembled WGS sequence"/>
</dbReference>
<feature type="compositionally biased region" description="Basic and acidic residues" evidence="1">
    <location>
        <begin position="151"/>
        <end position="161"/>
    </location>
</feature>
<organism evidence="3 4">
    <name type="scientific">Halobellus ruber</name>
    <dbReference type="NCBI Taxonomy" id="2761102"/>
    <lineage>
        <taxon>Archaea</taxon>
        <taxon>Methanobacteriati</taxon>
        <taxon>Methanobacteriota</taxon>
        <taxon>Stenosarchaea group</taxon>
        <taxon>Halobacteria</taxon>
        <taxon>Halobacteriales</taxon>
        <taxon>Haloferacaceae</taxon>
        <taxon>Halobellus</taxon>
    </lineage>
</organism>
<protein>
    <submittedName>
        <fullName evidence="3">VOC family protein</fullName>
    </submittedName>
</protein>
<dbReference type="InterPro" id="IPR029068">
    <property type="entry name" value="Glyas_Bleomycin-R_OHBP_Dase"/>
</dbReference>
<dbReference type="PANTHER" id="PTHR34109:SF4">
    <property type="entry name" value="LYASE"/>
    <property type="match status" value="1"/>
</dbReference>
<evidence type="ECO:0000259" key="2">
    <source>
        <dbReference type="PROSITE" id="PS51819"/>
    </source>
</evidence>
<evidence type="ECO:0000313" key="4">
    <source>
        <dbReference type="Proteomes" id="UP000546257"/>
    </source>
</evidence>
<dbReference type="AlphaFoldDB" id="A0A7J9SF83"/>
<dbReference type="Gene3D" id="3.10.180.10">
    <property type="entry name" value="2,3-Dihydroxybiphenyl 1,2-Dioxygenase, domain 1"/>
    <property type="match status" value="1"/>
</dbReference>
<dbReference type="PROSITE" id="PS51819">
    <property type="entry name" value="VOC"/>
    <property type="match status" value="1"/>
</dbReference>
<keyword evidence="4" id="KW-1185">Reference proteome</keyword>
<reference evidence="3 4" key="1">
    <citation type="submission" date="2020-08" db="EMBL/GenBank/DDBJ databases">
        <authorList>
            <person name="Seo M.-J."/>
        </authorList>
    </citation>
    <scope>NUCLEOTIDE SEQUENCE [LARGE SCALE GENOMIC DNA]</scope>
    <source>
        <strain evidence="3 4">MBLA0160</strain>
    </source>
</reference>
<feature type="domain" description="VOC" evidence="2">
    <location>
        <begin position="2"/>
        <end position="130"/>
    </location>
</feature>
<comment type="caution">
    <text evidence="3">The sequence shown here is derived from an EMBL/GenBank/DDBJ whole genome shotgun (WGS) entry which is preliminary data.</text>
</comment>
<accession>A0A7J9SF83</accession>
<dbReference type="SUPFAM" id="SSF54593">
    <property type="entry name" value="Glyoxalase/Bleomycin resistance protein/Dihydroxybiphenyl dioxygenase"/>
    <property type="match status" value="1"/>
</dbReference>
<evidence type="ECO:0000256" key="1">
    <source>
        <dbReference type="SAM" id="MobiDB-lite"/>
    </source>
</evidence>
<sequence length="173" mass="19698">MTVNSITPDLMVEDIEETVAWYESVLDAEVVATLPAEAASGYFWAQVSIDGIQLMLQERDSLEEKLPVLEGESTGGTVPLYIDVDDAERRHAALEESDVNVVKQPHETEFGWRQFAVTDPNGYVLWFGEKLETERTENIGHYERTYYRHQIDESSRESAEHRPRRAAGGEHWG</sequence>
<dbReference type="EMBL" id="JACKXD010000001">
    <property type="protein sequence ID" value="MBB6644769.1"/>
    <property type="molecule type" value="Genomic_DNA"/>
</dbReference>
<feature type="region of interest" description="Disordered" evidence="1">
    <location>
        <begin position="151"/>
        <end position="173"/>
    </location>
</feature>
<dbReference type="Pfam" id="PF00903">
    <property type="entry name" value="Glyoxalase"/>
    <property type="match status" value="1"/>
</dbReference>
<name>A0A7J9SF83_9EURY</name>
<evidence type="ECO:0000313" key="3">
    <source>
        <dbReference type="EMBL" id="MBB6644769.1"/>
    </source>
</evidence>
<dbReference type="RefSeq" id="WP_185191156.1">
    <property type="nucleotide sequence ID" value="NZ_JACKXD010000001.1"/>
</dbReference>
<dbReference type="InterPro" id="IPR037523">
    <property type="entry name" value="VOC_core"/>
</dbReference>
<proteinExistence type="predicted"/>
<dbReference type="PANTHER" id="PTHR34109">
    <property type="entry name" value="BNAUNNG04460D PROTEIN-RELATED"/>
    <property type="match status" value="1"/>
</dbReference>
<dbReference type="InterPro" id="IPR004360">
    <property type="entry name" value="Glyas_Fos-R_dOase_dom"/>
</dbReference>